<reference evidence="2" key="1">
    <citation type="submission" date="2018-05" db="EMBL/GenBank/DDBJ databases">
        <authorList>
            <person name="Lanie J.A."/>
            <person name="Ng W.-L."/>
            <person name="Kazmierczak K.M."/>
            <person name="Andrzejewski T.M."/>
            <person name="Davidsen T.M."/>
            <person name="Wayne K.J."/>
            <person name="Tettelin H."/>
            <person name="Glass J.I."/>
            <person name="Rusch D."/>
            <person name="Podicherti R."/>
            <person name="Tsui H.-C.T."/>
            <person name="Winkler M.E."/>
        </authorList>
    </citation>
    <scope>NUCLEOTIDE SEQUENCE</scope>
</reference>
<name>A0A381YRS4_9ZZZZ</name>
<dbReference type="Gene3D" id="1.10.1200.10">
    <property type="entry name" value="ACP-like"/>
    <property type="match status" value="1"/>
</dbReference>
<dbReference type="PROSITE" id="PS50075">
    <property type="entry name" value="CARRIER"/>
    <property type="match status" value="1"/>
</dbReference>
<dbReference type="AlphaFoldDB" id="A0A381YRS4"/>
<dbReference type="InterPro" id="IPR036736">
    <property type="entry name" value="ACP-like_sf"/>
</dbReference>
<dbReference type="SUPFAM" id="SSF47336">
    <property type="entry name" value="ACP-like"/>
    <property type="match status" value="1"/>
</dbReference>
<dbReference type="InterPro" id="IPR009081">
    <property type="entry name" value="PP-bd_ACP"/>
</dbReference>
<accession>A0A381YRS4</accession>
<evidence type="ECO:0000313" key="2">
    <source>
        <dbReference type="EMBL" id="SVA79736.1"/>
    </source>
</evidence>
<feature type="domain" description="Carrier" evidence="1">
    <location>
        <begin position="1"/>
        <end position="62"/>
    </location>
</feature>
<proteinExistence type="predicted"/>
<gene>
    <name evidence="2" type="ORF">METZ01_LOCUS132590</name>
</gene>
<organism evidence="2">
    <name type="scientific">marine metagenome</name>
    <dbReference type="NCBI Taxonomy" id="408172"/>
    <lineage>
        <taxon>unclassified sequences</taxon>
        <taxon>metagenomes</taxon>
        <taxon>ecological metagenomes</taxon>
    </lineage>
</organism>
<sequence length="64" mass="7335">MGLKSNDLNTEMNLRDDLDIVSLDAMNIIMALEDEFKIEADIETVLEMQKVSDIIDHLEIRINS</sequence>
<dbReference type="Pfam" id="PF00550">
    <property type="entry name" value="PP-binding"/>
    <property type="match status" value="1"/>
</dbReference>
<protein>
    <recommendedName>
        <fullName evidence="1">Carrier domain-containing protein</fullName>
    </recommendedName>
</protein>
<dbReference type="EMBL" id="UINC01018904">
    <property type="protein sequence ID" value="SVA79736.1"/>
    <property type="molecule type" value="Genomic_DNA"/>
</dbReference>
<evidence type="ECO:0000259" key="1">
    <source>
        <dbReference type="PROSITE" id="PS50075"/>
    </source>
</evidence>